<evidence type="ECO:0000259" key="1">
    <source>
        <dbReference type="Pfam" id="PF01261"/>
    </source>
</evidence>
<proteinExistence type="predicted"/>
<reference evidence="2" key="1">
    <citation type="journal article" date="2014" name="Int. J. Syst. Evol. Microbiol.">
        <title>Complete genome sequence of Corynebacterium casei LMG S-19264T (=DSM 44701T), isolated from a smear-ripened cheese.</title>
        <authorList>
            <consortium name="US DOE Joint Genome Institute (JGI-PGF)"/>
            <person name="Walter F."/>
            <person name="Albersmeier A."/>
            <person name="Kalinowski J."/>
            <person name="Ruckert C."/>
        </authorList>
    </citation>
    <scope>NUCLEOTIDE SEQUENCE</scope>
    <source>
        <strain evidence="2">JCM 19596</strain>
    </source>
</reference>
<comment type="caution">
    <text evidence="2">The sequence shown here is derived from an EMBL/GenBank/DDBJ whole genome shotgun (WGS) entry which is preliminary data.</text>
</comment>
<evidence type="ECO:0000313" key="2">
    <source>
        <dbReference type="EMBL" id="GGL55465.1"/>
    </source>
</evidence>
<feature type="domain" description="Xylose isomerase-like TIM barrel" evidence="1">
    <location>
        <begin position="102"/>
        <end position="206"/>
    </location>
</feature>
<dbReference type="AlphaFoldDB" id="A0A830FAD7"/>
<dbReference type="RefSeq" id="WP_188976843.1">
    <property type="nucleotide sequence ID" value="NZ_BMPG01000001.1"/>
</dbReference>
<dbReference type="SUPFAM" id="SSF51658">
    <property type="entry name" value="Xylose isomerase-like"/>
    <property type="match status" value="1"/>
</dbReference>
<reference evidence="2" key="2">
    <citation type="submission" date="2020-09" db="EMBL/GenBank/DDBJ databases">
        <authorList>
            <person name="Sun Q."/>
            <person name="Ohkuma M."/>
        </authorList>
    </citation>
    <scope>NUCLEOTIDE SEQUENCE</scope>
    <source>
        <strain evidence="2">JCM 19596</strain>
    </source>
</reference>
<protein>
    <recommendedName>
        <fullName evidence="1">Xylose isomerase-like TIM barrel domain-containing protein</fullName>
    </recommendedName>
</protein>
<evidence type="ECO:0000313" key="3">
    <source>
        <dbReference type="Proteomes" id="UP000607197"/>
    </source>
</evidence>
<dbReference type="InterPro" id="IPR036237">
    <property type="entry name" value="Xyl_isomerase-like_sf"/>
</dbReference>
<keyword evidence="3" id="KW-1185">Reference proteome</keyword>
<name>A0A830FAD7_9EURY</name>
<dbReference type="OrthoDB" id="219320at2157"/>
<dbReference type="EMBL" id="BMPG01000001">
    <property type="protein sequence ID" value="GGL55465.1"/>
    <property type="molecule type" value="Genomic_DNA"/>
</dbReference>
<dbReference type="Gene3D" id="3.20.20.150">
    <property type="entry name" value="Divalent-metal-dependent TIM barrel enzymes"/>
    <property type="match status" value="1"/>
</dbReference>
<sequence length="217" mass="23554">MQVAGKCPPTREALRRSADRGFDAVELHLPLDVVEEGAETLAARVEASPVSAVSVHTPHVLPGEHGPLRVADALAVELDAYLVVHTQYSNLTHVPELEGAGFEAAHGYENPPGASVRHLTNLVLDQGHGLVLDTAHLFMAHPDYLTEFQMLLDRHGGRIDVVHLTDSTATRDGVPFGEGDIEMATLCRLVKGSFDGAVVLEVMPDHQRNALRRFREA</sequence>
<accession>A0A830FAD7</accession>
<dbReference type="Pfam" id="PF01261">
    <property type="entry name" value="AP_endonuc_2"/>
    <property type="match status" value="1"/>
</dbReference>
<dbReference type="Proteomes" id="UP000607197">
    <property type="component" value="Unassembled WGS sequence"/>
</dbReference>
<organism evidence="2 3">
    <name type="scientific">Halocalculus aciditolerans</name>
    <dbReference type="NCBI Taxonomy" id="1383812"/>
    <lineage>
        <taxon>Archaea</taxon>
        <taxon>Methanobacteriati</taxon>
        <taxon>Methanobacteriota</taxon>
        <taxon>Stenosarchaea group</taxon>
        <taxon>Halobacteria</taxon>
        <taxon>Halobacteriales</taxon>
        <taxon>Halobacteriaceae</taxon>
        <taxon>Halocalculus</taxon>
    </lineage>
</organism>
<dbReference type="InterPro" id="IPR013022">
    <property type="entry name" value="Xyl_isomerase-like_TIM-brl"/>
</dbReference>
<gene>
    <name evidence="2" type="ORF">GCM10009039_12010</name>
</gene>